<organism evidence="2 3">
    <name type="scientific">Kutzneria buriramensis</name>
    <dbReference type="NCBI Taxonomy" id="1045776"/>
    <lineage>
        <taxon>Bacteria</taxon>
        <taxon>Bacillati</taxon>
        <taxon>Actinomycetota</taxon>
        <taxon>Actinomycetes</taxon>
        <taxon>Pseudonocardiales</taxon>
        <taxon>Pseudonocardiaceae</taxon>
        <taxon>Kutzneria</taxon>
    </lineage>
</organism>
<comment type="caution">
    <text evidence="2">The sequence shown here is derived from an EMBL/GenBank/DDBJ whole genome shotgun (WGS) entry which is preliminary data.</text>
</comment>
<dbReference type="Proteomes" id="UP000256269">
    <property type="component" value="Unassembled WGS sequence"/>
</dbReference>
<evidence type="ECO:0000259" key="1">
    <source>
        <dbReference type="PROSITE" id="PS50104"/>
    </source>
</evidence>
<dbReference type="Gene3D" id="3.40.50.300">
    <property type="entry name" value="P-loop containing nucleotide triphosphate hydrolases"/>
    <property type="match status" value="1"/>
</dbReference>
<dbReference type="InterPro" id="IPR027417">
    <property type="entry name" value="P-loop_NTPase"/>
</dbReference>
<dbReference type="AlphaFoldDB" id="A0A3E0IBI3"/>
<dbReference type="EMBL" id="QUNO01000001">
    <property type="protein sequence ID" value="REH55916.1"/>
    <property type="molecule type" value="Genomic_DNA"/>
</dbReference>
<evidence type="ECO:0000313" key="3">
    <source>
        <dbReference type="Proteomes" id="UP000256269"/>
    </source>
</evidence>
<feature type="domain" description="TIR" evidence="1">
    <location>
        <begin position="1"/>
        <end position="137"/>
    </location>
</feature>
<dbReference type="Gene3D" id="3.40.50.10140">
    <property type="entry name" value="Toll/interleukin-1 receptor homology (TIR) domain"/>
    <property type="match status" value="1"/>
</dbReference>
<dbReference type="GO" id="GO:0007165">
    <property type="term" value="P:signal transduction"/>
    <property type="evidence" value="ECO:0007669"/>
    <property type="project" value="InterPro"/>
</dbReference>
<dbReference type="OrthoDB" id="3490462at2"/>
<name>A0A3E0IBI3_9PSEU</name>
<accession>A0A3E0IBI3</accession>
<dbReference type="InterPro" id="IPR000157">
    <property type="entry name" value="TIR_dom"/>
</dbReference>
<gene>
    <name evidence="2" type="ORF">BCF44_101944</name>
</gene>
<dbReference type="InterPro" id="IPR035897">
    <property type="entry name" value="Toll_tir_struct_dom_sf"/>
</dbReference>
<sequence length="615" mass="66596">MAWDVFLSYCRSDTTPAEALAAELRARGLRVFQDEVGVHRFDSVSRTIMAELGRSRLLLAYYSHAYPTRRACQQELVTAFLAGQREGDPLRRVLVVNPERGTGHIEPIELRDARFWSPSAELRHLIEAVTRKVDELPTPIGGVDQRRAPLWLPAPAHRPPARFVGRTAELWRLHSALHPQSATLTEGGGEPVAVVHGVGGIGASSLVSEYARQFGATFPGGVFWLSAADPWPEQLTAIASALGADGDGHAADRVAVALEARREPCLWVVDGVPAGLPLDRVRRLLSPHPLAASVITTTDGSYAELGAGVALTELPAAQAIRLVLNQVDELAPGDRESAHKLVDAVGGHPGALLDLAASARSAGLDSVRRRLFSRDWPVLETTAKRLLAEVDGAGEAGLDVLRAVTAFAPDPLPLPVLDGLGPVGLAVDRLSRQSVVRLVGGGALEVPAVVAHVIRHSDPDPARHERISAAALAARRERDDFAVDDRERAAAFRVQVELAHRVPVRPLGGGGLREAISSLHSIFSFTREQLRECGPDSSQRFGEVAERLMEEVLRPFLSEWHPALRRFEDRTQFDDSAWDPTAELRNALDALREPLLAVIGDLARISGNPHGTRYL</sequence>
<keyword evidence="3" id="KW-1185">Reference proteome</keyword>
<proteinExistence type="predicted"/>
<protein>
    <submittedName>
        <fullName evidence="2">TIR domain-containing protein</fullName>
    </submittedName>
</protein>
<reference evidence="2 3" key="1">
    <citation type="submission" date="2018-08" db="EMBL/GenBank/DDBJ databases">
        <title>Genomic Encyclopedia of Archaeal and Bacterial Type Strains, Phase II (KMG-II): from individual species to whole genera.</title>
        <authorList>
            <person name="Goeker M."/>
        </authorList>
    </citation>
    <scope>NUCLEOTIDE SEQUENCE [LARGE SCALE GENOMIC DNA]</scope>
    <source>
        <strain evidence="2 3">DSM 45791</strain>
    </source>
</reference>
<dbReference type="SUPFAM" id="SSF52200">
    <property type="entry name" value="Toll/Interleukin receptor TIR domain"/>
    <property type="match status" value="1"/>
</dbReference>
<dbReference type="SUPFAM" id="SSF52540">
    <property type="entry name" value="P-loop containing nucleoside triphosphate hydrolases"/>
    <property type="match status" value="1"/>
</dbReference>
<dbReference type="RefSeq" id="WP_116172738.1">
    <property type="nucleotide sequence ID" value="NZ_CP144375.1"/>
</dbReference>
<dbReference type="Pfam" id="PF13676">
    <property type="entry name" value="TIR_2"/>
    <property type="match status" value="1"/>
</dbReference>
<dbReference type="PROSITE" id="PS50104">
    <property type="entry name" value="TIR"/>
    <property type="match status" value="1"/>
</dbReference>
<evidence type="ECO:0000313" key="2">
    <source>
        <dbReference type="EMBL" id="REH55916.1"/>
    </source>
</evidence>